<dbReference type="FunCoup" id="A0A1S0TYH7">
    <property type="interactions" value="183"/>
</dbReference>
<dbReference type="CTD" id="9943509"/>
<dbReference type="OMA" id="PPVMKIG"/>
<feature type="region of interest" description="Disordered" evidence="8">
    <location>
        <begin position="728"/>
        <end position="758"/>
    </location>
</feature>
<dbReference type="GO" id="GO:0008270">
    <property type="term" value="F:zinc ion binding"/>
    <property type="evidence" value="ECO:0007669"/>
    <property type="project" value="UniProtKB-KW"/>
</dbReference>
<dbReference type="InParanoid" id="A0A1S0TYH7"/>
<dbReference type="GO" id="GO:0005634">
    <property type="term" value="C:nucleus"/>
    <property type="evidence" value="ECO:0007669"/>
    <property type="project" value="UniProtKB-SubCell"/>
</dbReference>
<evidence type="ECO:0000256" key="3">
    <source>
        <dbReference type="ARBA" id="ARBA00022737"/>
    </source>
</evidence>
<keyword evidence="4 7" id="KW-0863">Zinc-finger</keyword>
<evidence type="ECO:0000313" key="10">
    <source>
        <dbReference type="EMBL" id="EFO22388.2"/>
    </source>
</evidence>
<accession>A0A1S0TYH7</accession>
<keyword evidence="3" id="KW-0677">Repeat</keyword>
<dbReference type="SMART" id="SM00355">
    <property type="entry name" value="ZnF_C2H2"/>
    <property type="match status" value="7"/>
</dbReference>
<dbReference type="GeneID" id="9943509"/>
<dbReference type="RefSeq" id="XP_020302668.1">
    <property type="nucleotide sequence ID" value="XM_020447062.1"/>
</dbReference>
<evidence type="ECO:0000256" key="1">
    <source>
        <dbReference type="ARBA" id="ARBA00004123"/>
    </source>
</evidence>
<name>A0A1S0TYH7_LOALO</name>
<dbReference type="OrthoDB" id="8922241at2759"/>
<evidence type="ECO:0000256" key="4">
    <source>
        <dbReference type="ARBA" id="ARBA00022771"/>
    </source>
</evidence>
<evidence type="ECO:0000259" key="9">
    <source>
        <dbReference type="PROSITE" id="PS50157"/>
    </source>
</evidence>
<dbReference type="PANTHER" id="PTHR24406">
    <property type="entry name" value="TRANSCRIPTIONAL REPRESSOR CTCFL-RELATED"/>
    <property type="match status" value="1"/>
</dbReference>
<dbReference type="InterPro" id="IPR036236">
    <property type="entry name" value="Znf_C2H2_sf"/>
</dbReference>
<protein>
    <recommendedName>
        <fullName evidence="9">C2H2-type domain-containing protein</fullName>
    </recommendedName>
</protein>
<feature type="domain" description="C2H2-type" evidence="9">
    <location>
        <begin position="391"/>
        <end position="418"/>
    </location>
</feature>
<reference evidence="10" key="1">
    <citation type="submission" date="2012-04" db="EMBL/GenBank/DDBJ databases">
        <title>The Genome Sequence of Loa loa.</title>
        <authorList>
            <consortium name="The Broad Institute Genome Sequencing Platform"/>
            <consortium name="Broad Institute Genome Sequencing Center for Infectious Disease"/>
            <person name="Nutman T.B."/>
            <person name="Fink D.L."/>
            <person name="Russ C."/>
            <person name="Young S."/>
            <person name="Zeng Q."/>
            <person name="Gargeya S."/>
            <person name="Alvarado L."/>
            <person name="Berlin A."/>
            <person name="Chapman S.B."/>
            <person name="Chen Z."/>
            <person name="Freedman E."/>
            <person name="Gellesch M."/>
            <person name="Goldberg J."/>
            <person name="Griggs A."/>
            <person name="Gujja S."/>
            <person name="Heilman E.R."/>
            <person name="Heiman D."/>
            <person name="Howarth C."/>
            <person name="Mehta T."/>
            <person name="Neiman D."/>
            <person name="Pearson M."/>
            <person name="Roberts A."/>
            <person name="Saif S."/>
            <person name="Shea T."/>
            <person name="Shenoy N."/>
            <person name="Sisk P."/>
            <person name="Stolte C."/>
            <person name="Sykes S."/>
            <person name="White J."/>
            <person name="Yandava C."/>
            <person name="Haas B."/>
            <person name="Henn M.R."/>
            <person name="Nusbaum C."/>
            <person name="Birren B."/>
        </authorList>
    </citation>
    <scope>NUCLEOTIDE SEQUENCE [LARGE SCALE GENOMIC DNA]</scope>
</reference>
<feature type="region of interest" description="Disordered" evidence="8">
    <location>
        <begin position="72"/>
        <end position="91"/>
    </location>
</feature>
<evidence type="ECO:0000256" key="7">
    <source>
        <dbReference type="PROSITE-ProRule" id="PRU00042"/>
    </source>
</evidence>
<evidence type="ECO:0000256" key="5">
    <source>
        <dbReference type="ARBA" id="ARBA00022833"/>
    </source>
</evidence>
<dbReference type="KEGG" id="loa:LOAG_06099"/>
<dbReference type="InterPro" id="IPR013087">
    <property type="entry name" value="Znf_C2H2_type"/>
</dbReference>
<dbReference type="InterPro" id="IPR050888">
    <property type="entry name" value="ZnF_C2H2-type_TF"/>
</dbReference>
<dbReference type="PROSITE" id="PS50157">
    <property type="entry name" value="ZINC_FINGER_C2H2_2"/>
    <property type="match status" value="5"/>
</dbReference>
<sequence length="922" mass="104257">MHAIYYSNVGTNYTLNPALSKRNQHKAIISPGQGRVSWVLRGSNSMCRSCGGVHRRIGLKIVEELVRKEDEAIDKDGNDHSSDEIQSTQKANGITKCVDASTYALQESVEVEETELVEESTVGQVIVGDDQEYYLILSLNGPDVDIGKVDNVQILRNDDGTETVLLEIDELNESELSSSQCRKRNDSYHGVEVVDIDKHGKIMQQLFGNPAGYDPYQLGRYRRNRVYGTYSCPECDQTFINTARLERHLAVHQISGSFQCPLCQKVYKYEYNLFYHWRRTCHELSELIPAERRRTMDVNVLRSMVLKFARKKADEAPPPVMKIGINPNLLFRSDTFGLIDMQAPLNTQSNVYSGVPCKQCGVKISNSVIQWHIAMHRGIIPVDARSGSGEHFCSLCGQIFRQHYSLIKHWRSSCNEIQARLSETRDISMDDETLKDMVTDIMRELGEEYSQRFGGISHEDDAEVISSQDLFLSADKDKDLSVVDYQQDALTSRFSSHEMLTHLDTADEPEIIDSEGHSVSWSYLDQVTGDAASSNEPNPVRTKWSSTHGMVQCSVCSRTFVNMARLERHIAGFHATTGSHPCVLCGNRFKYDYNLLSHYRRSCPYTKLYIDSEKREQFDALALRRAVRTLAQRNLQLSSAQKKMVANKREVPDNSVVSIPHFRTRPPFELMVMRPDLPNGKSCPVCGVVFYGERAVERHVKAVHPSEVRHYFLNDTKKETEAVVPTRQGCTESGDRLGNTLKQTGDIDNVEPPPTLAPEVPVQEPMATPEPVIRRVCRIDEDADGNQIFIDENGEVIELGENEEVQIQFDDIESVQHLFETGQLTMASDEQAIILEGNINDSKYCYNVNYGDNNSSTLPTGSVGFVESEKEVAEGRNKRSRKQEFEENPQHYGTTQIIWSSVILTVMNSNEATTIFQETDVH</sequence>
<keyword evidence="2" id="KW-0479">Metal-binding</keyword>
<feature type="compositionally biased region" description="Basic and acidic residues" evidence="8">
    <location>
        <begin position="72"/>
        <end position="83"/>
    </location>
</feature>
<feature type="domain" description="C2H2-type" evidence="9">
    <location>
        <begin position="230"/>
        <end position="252"/>
    </location>
</feature>
<keyword evidence="6" id="KW-0539">Nucleus</keyword>
<evidence type="ECO:0000256" key="6">
    <source>
        <dbReference type="ARBA" id="ARBA00023242"/>
    </source>
</evidence>
<gene>
    <name evidence="10" type="ORF">LOAG_06099</name>
</gene>
<dbReference type="PROSITE" id="PS00028">
    <property type="entry name" value="ZINC_FINGER_C2H2_1"/>
    <property type="match status" value="4"/>
</dbReference>
<evidence type="ECO:0000256" key="2">
    <source>
        <dbReference type="ARBA" id="ARBA00022723"/>
    </source>
</evidence>
<feature type="domain" description="C2H2-type" evidence="9">
    <location>
        <begin position="258"/>
        <end position="282"/>
    </location>
</feature>
<evidence type="ECO:0000256" key="8">
    <source>
        <dbReference type="SAM" id="MobiDB-lite"/>
    </source>
</evidence>
<proteinExistence type="predicted"/>
<comment type="subcellular location">
    <subcellularLocation>
        <location evidence="1">Nucleus</location>
    </subcellularLocation>
</comment>
<dbReference type="AlphaFoldDB" id="A0A1S0TYH7"/>
<feature type="domain" description="C2H2-type" evidence="9">
    <location>
        <begin position="681"/>
        <end position="709"/>
    </location>
</feature>
<keyword evidence="5" id="KW-0862">Zinc</keyword>
<feature type="domain" description="C2H2-type" evidence="9">
    <location>
        <begin position="551"/>
        <end position="581"/>
    </location>
</feature>
<dbReference type="EMBL" id="JH712125">
    <property type="protein sequence ID" value="EFO22388.2"/>
    <property type="molecule type" value="Genomic_DNA"/>
</dbReference>
<organism evidence="10">
    <name type="scientific">Loa loa</name>
    <name type="common">Eye worm</name>
    <name type="synonym">Filaria loa</name>
    <dbReference type="NCBI Taxonomy" id="7209"/>
    <lineage>
        <taxon>Eukaryota</taxon>
        <taxon>Metazoa</taxon>
        <taxon>Ecdysozoa</taxon>
        <taxon>Nematoda</taxon>
        <taxon>Chromadorea</taxon>
        <taxon>Rhabditida</taxon>
        <taxon>Spirurina</taxon>
        <taxon>Spiruromorpha</taxon>
        <taxon>Filarioidea</taxon>
        <taxon>Onchocercidae</taxon>
        <taxon>Loa</taxon>
    </lineage>
</organism>
<dbReference type="Gene3D" id="3.30.160.60">
    <property type="entry name" value="Classic Zinc Finger"/>
    <property type="match status" value="2"/>
</dbReference>
<dbReference type="Pfam" id="PF00096">
    <property type="entry name" value="zf-C2H2"/>
    <property type="match status" value="1"/>
</dbReference>
<dbReference type="SUPFAM" id="SSF57667">
    <property type="entry name" value="beta-beta-alpha zinc fingers"/>
    <property type="match status" value="3"/>
</dbReference>